<evidence type="ECO:0008006" key="4">
    <source>
        <dbReference type="Google" id="ProtNLM"/>
    </source>
</evidence>
<protein>
    <recommendedName>
        <fullName evidence="4">EF-hand domain-containing protein</fullName>
    </recommendedName>
</protein>
<organism evidence="2 3">
    <name type="scientific">Blattamonas nauphoetae</name>
    <dbReference type="NCBI Taxonomy" id="2049346"/>
    <lineage>
        <taxon>Eukaryota</taxon>
        <taxon>Metamonada</taxon>
        <taxon>Preaxostyla</taxon>
        <taxon>Oxymonadida</taxon>
        <taxon>Blattamonas</taxon>
    </lineage>
</organism>
<feature type="compositionally biased region" description="Pro residues" evidence="1">
    <location>
        <begin position="1"/>
        <end position="18"/>
    </location>
</feature>
<name>A0ABQ9WTG6_9EUKA</name>
<gene>
    <name evidence="2" type="ORF">BLNAU_22464</name>
</gene>
<evidence type="ECO:0000256" key="1">
    <source>
        <dbReference type="SAM" id="MobiDB-lite"/>
    </source>
</evidence>
<feature type="compositionally biased region" description="Pro residues" evidence="1">
    <location>
        <begin position="234"/>
        <end position="253"/>
    </location>
</feature>
<sequence>MSYPPYGGPPYQAPPYGQPQPAFQQAPYQQPPYSQPPAYSQPPQQYGPPTGAPPPYGYQPAPQGYPPPQQPAQQDVSARLAQFYDTAAADGVVDSTEVMQAMNLFGITINKLQSQNLLVQIAGPQRRITKQSFINVLTGEVHRMRPDLAQPAQQRPLPPPDEMRRQLVIYYAGACADGIVDSQEIVTALKMFDVIIDINQARQLLVEIAGPQRRVNQDSFIAVLMNYIQRVRPSPYPPQQPPPGQYQQYPPPTQYGQQPLQQSYTQQPPYQPYGAVQSLQPFCVQPSTEPVGICAECELPNASPPQTLPTPGQPSPQPNTLQQSIYGQTPIPSALPPLRPPKTSLNTRRRATRRRAPQIPLRPPLLRVMGLPRSSCRRRTDREGTRRTRRLLLSRHTRSHLRRWEGLSRRTLKAS</sequence>
<dbReference type="Proteomes" id="UP001281761">
    <property type="component" value="Unassembled WGS sequence"/>
</dbReference>
<feature type="region of interest" description="Disordered" evidence="1">
    <location>
        <begin position="304"/>
        <end position="354"/>
    </location>
</feature>
<feature type="compositionally biased region" description="Low complexity" evidence="1">
    <location>
        <begin position="19"/>
        <end position="28"/>
    </location>
</feature>
<reference evidence="2 3" key="1">
    <citation type="journal article" date="2022" name="bioRxiv">
        <title>Genomics of Preaxostyla Flagellates Illuminates Evolutionary Transitions and the Path Towards Mitochondrial Loss.</title>
        <authorList>
            <person name="Novak L.V.F."/>
            <person name="Treitli S.C."/>
            <person name="Pyrih J."/>
            <person name="Halakuc P."/>
            <person name="Pipaliya S.V."/>
            <person name="Vacek V."/>
            <person name="Brzon O."/>
            <person name="Soukal P."/>
            <person name="Eme L."/>
            <person name="Dacks J.B."/>
            <person name="Karnkowska A."/>
            <person name="Elias M."/>
            <person name="Hampl V."/>
        </authorList>
    </citation>
    <scope>NUCLEOTIDE SEQUENCE [LARGE SCALE GENOMIC DNA]</scope>
    <source>
        <strain evidence="2">NAU3</strain>
        <tissue evidence="2">Gut</tissue>
    </source>
</reference>
<feature type="compositionally biased region" description="Low complexity" evidence="1">
    <location>
        <begin position="36"/>
        <end position="49"/>
    </location>
</feature>
<feature type="compositionally biased region" description="Pro residues" evidence="1">
    <location>
        <begin position="304"/>
        <end position="317"/>
    </location>
</feature>
<evidence type="ECO:0000313" key="3">
    <source>
        <dbReference type="Proteomes" id="UP001281761"/>
    </source>
</evidence>
<feature type="compositionally biased region" description="Pro residues" evidence="1">
    <location>
        <begin position="50"/>
        <end position="70"/>
    </location>
</feature>
<comment type="caution">
    <text evidence="2">The sequence shown here is derived from an EMBL/GenBank/DDBJ whole genome shotgun (WGS) entry which is preliminary data.</text>
</comment>
<dbReference type="EMBL" id="JARBJD010000395">
    <property type="protein sequence ID" value="KAK2942613.1"/>
    <property type="molecule type" value="Genomic_DNA"/>
</dbReference>
<proteinExistence type="predicted"/>
<accession>A0ABQ9WTG6</accession>
<feature type="compositionally biased region" description="Polar residues" evidence="1">
    <location>
        <begin position="318"/>
        <end position="327"/>
    </location>
</feature>
<feature type="region of interest" description="Disordered" evidence="1">
    <location>
        <begin position="1"/>
        <end position="76"/>
    </location>
</feature>
<evidence type="ECO:0000313" key="2">
    <source>
        <dbReference type="EMBL" id="KAK2942613.1"/>
    </source>
</evidence>
<keyword evidence="3" id="KW-1185">Reference proteome</keyword>
<feature type="compositionally biased region" description="Low complexity" evidence="1">
    <location>
        <begin position="254"/>
        <end position="268"/>
    </location>
</feature>
<feature type="region of interest" description="Disordered" evidence="1">
    <location>
        <begin position="232"/>
        <end position="271"/>
    </location>
</feature>